<accession>A0ABY7SHR7</accession>
<proteinExistence type="predicted"/>
<dbReference type="SUPFAM" id="SSF46689">
    <property type="entry name" value="Homeodomain-like"/>
    <property type="match status" value="1"/>
</dbReference>
<protein>
    <submittedName>
        <fullName evidence="1">Transposase</fullName>
    </submittedName>
</protein>
<dbReference type="InterPro" id="IPR009057">
    <property type="entry name" value="Homeodomain-like_sf"/>
</dbReference>
<organism evidence="1 2">
    <name type="scientific">Paracoccus fistulariae</name>
    <dbReference type="NCBI Taxonomy" id="658446"/>
    <lineage>
        <taxon>Bacteria</taxon>
        <taxon>Pseudomonadati</taxon>
        <taxon>Pseudomonadota</taxon>
        <taxon>Alphaproteobacteria</taxon>
        <taxon>Rhodobacterales</taxon>
        <taxon>Paracoccaceae</taxon>
        <taxon>Paracoccus</taxon>
    </lineage>
</organism>
<gene>
    <name evidence="1" type="ORF">JHX87_13880</name>
</gene>
<evidence type="ECO:0000313" key="2">
    <source>
        <dbReference type="Proteomes" id="UP001219349"/>
    </source>
</evidence>
<reference evidence="1 2" key="1">
    <citation type="submission" date="2021-01" db="EMBL/GenBank/DDBJ databases">
        <title>Biogeographic distribution of Paracoccus.</title>
        <authorList>
            <person name="Hollensteiner J."/>
            <person name="Leineberger J."/>
            <person name="Brinkhoff T."/>
            <person name="Daniel R."/>
        </authorList>
    </citation>
    <scope>NUCLEOTIDE SEQUENCE [LARGE SCALE GENOMIC DNA]</scope>
    <source>
        <strain evidence="1 2">KCTC 22803</strain>
    </source>
</reference>
<sequence>MPNPLSADIRTRFELLFAQGLPGREIGLRLMISAASASRLSQKLKRGLRLTPADNPRNTGHGRLAPHHDFLIDLIHQDPDITLRELQGALADAHDVTASVSGIDQALKRLGYTYKKRASLRMNASAQTRYDRCPETFFSAIALAATILFGL</sequence>
<dbReference type="RefSeq" id="WP_271885663.1">
    <property type="nucleotide sequence ID" value="NZ_CP067136.1"/>
</dbReference>
<dbReference type="EMBL" id="CP067136">
    <property type="protein sequence ID" value="WCR06560.1"/>
    <property type="molecule type" value="Genomic_DNA"/>
</dbReference>
<evidence type="ECO:0000313" key="1">
    <source>
        <dbReference type="EMBL" id="WCR06560.1"/>
    </source>
</evidence>
<name>A0ABY7SHR7_9RHOB</name>
<dbReference type="Proteomes" id="UP001219349">
    <property type="component" value="Chromosome"/>
</dbReference>
<keyword evidence="2" id="KW-1185">Reference proteome</keyword>